<evidence type="ECO:0000313" key="9">
    <source>
        <dbReference type="Proteomes" id="UP001164746"/>
    </source>
</evidence>
<proteinExistence type="predicted"/>
<reference evidence="8" key="1">
    <citation type="submission" date="2022-11" db="EMBL/GenBank/DDBJ databases">
        <title>Centuries of genome instability and evolution in soft-shell clam transmissible cancer (bioRxiv).</title>
        <authorList>
            <person name="Hart S.F.M."/>
            <person name="Yonemitsu M.A."/>
            <person name="Giersch R.M."/>
            <person name="Beal B.F."/>
            <person name="Arriagada G."/>
            <person name="Davis B.W."/>
            <person name="Ostrander E.A."/>
            <person name="Goff S.P."/>
            <person name="Metzger M.J."/>
        </authorList>
    </citation>
    <scope>NUCLEOTIDE SEQUENCE</scope>
    <source>
        <strain evidence="8">MELC-2E11</strain>
        <tissue evidence="8">Siphon/mantle</tissue>
    </source>
</reference>
<feature type="domain" description="SH3" evidence="6">
    <location>
        <begin position="480"/>
        <end position="540"/>
    </location>
</feature>
<gene>
    <name evidence="8" type="ORF">MAR_009717</name>
</gene>
<sequence>MASLIRRFSNADRVKSGRVTNQSGSEVVGPPEMSIHNGDDAGVQASSESFWEVGKFVRTVKRIDNGYSLCSSLKQLINSRAEIERAYAKQLTQWSKKWNEFLDKEYGTTQGAWRGVLEEAEKVADLHTDVGDKLVNNVTASIKQWQKENYHKSMMHFKETKEMDDQFRKVQKPWEKKLNKVLTAKKDYHNACRNEKSTANQENNARADTAMSSDQLKKLQDKLKKCQAEVEATQEKYQASLNDLNGYNAKYIEDMTQVFQNCQDFEKRRIDFFKKIMFDIHQCLDLSVNTRFSQLYTDLHTTISSTDADKDLHWWSNTHGADMPMNWPVLEEYSPELKPIHGKEKKMGNNDGQITITSIKQNTDNFLPSSSQRSNRDSQISQNSQSGTTNTAFNSTPPANPSPPIQLHQPPVNARQVSYDETLNPFGDDESVTTKGENTSQNAENKTIDNEPAVGNPFGDEDDHDDRVSTEGSGVGDTPVTSIPSRVVYTYKAEEEDEISAEAGEVLTRLSEQDDMGWVKARAKDGREGLIPYGYIEDIE</sequence>
<evidence type="ECO:0000256" key="5">
    <source>
        <dbReference type="SAM" id="MobiDB-lite"/>
    </source>
</evidence>
<dbReference type="EMBL" id="CP111015">
    <property type="protein sequence ID" value="WAR03159.1"/>
    <property type="molecule type" value="Genomic_DNA"/>
</dbReference>
<accession>A0ABY7E1S2</accession>
<feature type="region of interest" description="Disordered" evidence="5">
    <location>
        <begin position="422"/>
        <end position="481"/>
    </location>
</feature>
<feature type="compositionally biased region" description="Polar residues" evidence="5">
    <location>
        <begin position="360"/>
        <end position="397"/>
    </location>
</feature>
<dbReference type="SMART" id="SM00055">
    <property type="entry name" value="FCH"/>
    <property type="match status" value="1"/>
</dbReference>
<dbReference type="InterPro" id="IPR031160">
    <property type="entry name" value="F_BAR_dom"/>
</dbReference>
<dbReference type="PROSITE" id="PS51741">
    <property type="entry name" value="F_BAR"/>
    <property type="match status" value="1"/>
</dbReference>
<dbReference type="Pfam" id="PF00611">
    <property type="entry name" value="FCH"/>
    <property type="match status" value="1"/>
</dbReference>
<dbReference type="PANTHER" id="PTHR23065:SF11">
    <property type="entry name" value="SYNDAPIN, ISOFORM C"/>
    <property type="match status" value="1"/>
</dbReference>
<dbReference type="PANTHER" id="PTHR23065">
    <property type="entry name" value="PROLINE-SERINE-THREONINE PHOSPHATASE INTERACTING PROTEIN 1"/>
    <property type="match status" value="1"/>
</dbReference>
<dbReference type="Gene3D" id="2.30.30.40">
    <property type="entry name" value="SH3 Domains"/>
    <property type="match status" value="1"/>
</dbReference>
<organism evidence="8 9">
    <name type="scientific">Mya arenaria</name>
    <name type="common">Soft-shell clam</name>
    <dbReference type="NCBI Taxonomy" id="6604"/>
    <lineage>
        <taxon>Eukaryota</taxon>
        <taxon>Metazoa</taxon>
        <taxon>Spiralia</taxon>
        <taxon>Lophotrochozoa</taxon>
        <taxon>Mollusca</taxon>
        <taxon>Bivalvia</taxon>
        <taxon>Autobranchia</taxon>
        <taxon>Heteroconchia</taxon>
        <taxon>Euheterodonta</taxon>
        <taxon>Imparidentia</taxon>
        <taxon>Neoheterodontei</taxon>
        <taxon>Myida</taxon>
        <taxon>Myoidea</taxon>
        <taxon>Myidae</taxon>
        <taxon>Mya</taxon>
    </lineage>
</organism>
<feature type="coiled-coil region" evidence="4">
    <location>
        <begin position="209"/>
        <end position="243"/>
    </location>
</feature>
<dbReference type="SMART" id="SM00326">
    <property type="entry name" value="SH3"/>
    <property type="match status" value="1"/>
</dbReference>
<evidence type="ECO:0000259" key="6">
    <source>
        <dbReference type="PROSITE" id="PS50002"/>
    </source>
</evidence>
<dbReference type="InterPro" id="IPR036028">
    <property type="entry name" value="SH3-like_dom_sf"/>
</dbReference>
<keyword evidence="9" id="KW-1185">Reference proteome</keyword>
<evidence type="ECO:0000256" key="3">
    <source>
        <dbReference type="PROSITE-ProRule" id="PRU01077"/>
    </source>
</evidence>
<dbReference type="CDD" id="cd07655">
    <property type="entry name" value="F-BAR_PACSIN"/>
    <property type="match status" value="1"/>
</dbReference>
<evidence type="ECO:0000256" key="1">
    <source>
        <dbReference type="ARBA" id="ARBA00022443"/>
    </source>
</evidence>
<dbReference type="SUPFAM" id="SSF50044">
    <property type="entry name" value="SH3-domain"/>
    <property type="match status" value="1"/>
</dbReference>
<evidence type="ECO:0000313" key="8">
    <source>
        <dbReference type="EMBL" id="WAR03159.1"/>
    </source>
</evidence>
<keyword evidence="3 4" id="KW-0175">Coiled coil</keyword>
<feature type="region of interest" description="Disordered" evidence="5">
    <location>
        <begin position="360"/>
        <end position="410"/>
    </location>
</feature>
<name>A0ABY7E1S2_MYAAR</name>
<evidence type="ECO:0000259" key="7">
    <source>
        <dbReference type="PROSITE" id="PS51741"/>
    </source>
</evidence>
<protein>
    <submittedName>
        <fullName evidence="8">PACN2-like protein</fullName>
    </submittedName>
</protein>
<dbReference type="Gene3D" id="1.20.1270.60">
    <property type="entry name" value="Arfaptin homology (AH) domain/BAR domain"/>
    <property type="match status" value="1"/>
</dbReference>
<dbReference type="InterPro" id="IPR001060">
    <property type="entry name" value="FCH_dom"/>
</dbReference>
<dbReference type="Pfam" id="PF00018">
    <property type="entry name" value="SH3_1"/>
    <property type="match status" value="1"/>
</dbReference>
<feature type="compositionally biased region" description="Polar residues" evidence="5">
    <location>
        <begin position="433"/>
        <end position="445"/>
    </location>
</feature>
<dbReference type="Proteomes" id="UP001164746">
    <property type="component" value="Chromosome 4"/>
</dbReference>
<evidence type="ECO:0000256" key="2">
    <source>
        <dbReference type="PROSITE-ProRule" id="PRU00192"/>
    </source>
</evidence>
<dbReference type="InterPro" id="IPR001452">
    <property type="entry name" value="SH3_domain"/>
</dbReference>
<dbReference type="PROSITE" id="PS50002">
    <property type="entry name" value="SH3"/>
    <property type="match status" value="1"/>
</dbReference>
<keyword evidence="1 2" id="KW-0728">SH3 domain</keyword>
<dbReference type="InterPro" id="IPR027267">
    <property type="entry name" value="AH/BAR_dom_sf"/>
</dbReference>
<evidence type="ECO:0000256" key="4">
    <source>
        <dbReference type="SAM" id="Coils"/>
    </source>
</evidence>
<feature type="domain" description="F-BAR" evidence="7">
    <location>
        <begin position="44"/>
        <end position="311"/>
    </location>
</feature>
<dbReference type="SUPFAM" id="SSF103657">
    <property type="entry name" value="BAR/IMD domain-like"/>
    <property type="match status" value="1"/>
</dbReference>